<dbReference type="InterPro" id="IPR001849">
    <property type="entry name" value="PH_domain"/>
</dbReference>
<dbReference type="InterPro" id="IPR001683">
    <property type="entry name" value="PX_dom"/>
</dbReference>
<dbReference type="Gene3D" id="2.30.29.30">
    <property type="entry name" value="Pleckstrin-homology domain (PH domain)/Phosphotyrosine-binding domain (PTB)"/>
    <property type="match status" value="1"/>
</dbReference>
<dbReference type="SUPFAM" id="SSF64268">
    <property type="entry name" value="PX domain"/>
    <property type="match status" value="1"/>
</dbReference>
<evidence type="ECO:0000256" key="4">
    <source>
        <dbReference type="ARBA" id="ARBA00022741"/>
    </source>
</evidence>
<dbReference type="InterPro" id="IPR011009">
    <property type="entry name" value="Kinase-like_dom_sf"/>
</dbReference>
<dbReference type="Gene3D" id="3.30.1520.10">
    <property type="entry name" value="Phox-like domain"/>
    <property type="match status" value="1"/>
</dbReference>
<protein>
    <submittedName>
        <fullName evidence="12">Uncharacterized protein</fullName>
    </submittedName>
</protein>
<feature type="domain" description="Protein kinase" evidence="10">
    <location>
        <begin position="27"/>
        <end position="300"/>
    </location>
</feature>
<keyword evidence="13" id="KW-1185">Reference proteome</keyword>
<evidence type="ECO:0000256" key="5">
    <source>
        <dbReference type="ARBA" id="ARBA00022777"/>
    </source>
</evidence>
<evidence type="ECO:0000256" key="3">
    <source>
        <dbReference type="ARBA" id="ARBA00022679"/>
    </source>
</evidence>
<dbReference type="Pfam" id="PF00069">
    <property type="entry name" value="Pkinase"/>
    <property type="match status" value="1"/>
</dbReference>
<dbReference type="Pfam" id="PF00169">
    <property type="entry name" value="PH"/>
    <property type="match status" value="1"/>
</dbReference>
<proteinExistence type="inferred from homology"/>
<dbReference type="PANTHER" id="PTHR46485:SF5">
    <property type="entry name" value="CENTER DIVIDER, ISOFORM A"/>
    <property type="match status" value="1"/>
</dbReference>
<dbReference type="GO" id="GO:0005524">
    <property type="term" value="F:ATP binding"/>
    <property type="evidence" value="ECO:0007669"/>
    <property type="project" value="UniProtKB-UniRule"/>
</dbReference>
<dbReference type="Gene3D" id="1.10.510.10">
    <property type="entry name" value="Transferase(Phosphotransferase) domain 1"/>
    <property type="match status" value="1"/>
</dbReference>
<dbReference type="InterPro" id="IPR011993">
    <property type="entry name" value="PH-like_dom_sf"/>
</dbReference>
<feature type="binding site" evidence="7">
    <location>
        <position position="54"/>
    </location>
    <ligand>
        <name>ATP</name>
        <dbReference type="ChEBI" id="CHEBI:30616"/>
    </ligand>
</feature>
<dbReference type="InterPro" id="IPR000719">
    <property type="entry name" value="Prot_kinase_dom"/>
</dbReference>
<evidence type="ECO:0000256" key="6">
    <source>
        <dbReference type="ARBA" id="ARBA00022840"/>
    </source>
</evidence>
<evidence type="ECO:0000256" key="7">
    <source>
        <dbReference type="PROSITE-ProRule" id="PRU10141"/>
    </source>
</evidence>
<dbReference type="InterPro" id="IPR013761">
    <property type="entry name" value="SAM/pointed_sf"/>
</dbReference>
<feature type="domain" description="PX" evidence="11">
    <location>
        <begin position="638"/>
        <end position="760"/>
    </location>
</feature>
<evidence type="ECO:0000256" key="2">
    <source>
        <dbReference type="ARBA" id="ARBA00022527"/>
    </source>
</evidence>
<feature type="domain" description="PH" evidence="9">
    <location>
        <begin position="396"/>
        <end position="505"/>
    </location>
</feature>
<evidence type="ECO:0000259" key="9">
    <source>
        <dbReference type="PROSITE" id="PS50003"/>
    </source>
</evidence>
<name>A0A9W7F403_9STRA</name>
<dbReference type="EMBL" id="BRXW01000042">
    <property type="protein sequence ID" value="GMI02349.1"/>
    <property type="molecule type" value="Genomic_DNA"/>
</dbReference>
<accession>A0A9W7F403</accession>
<dbReference type="Pfam" id="PF00787">
    <property type="entry name" value="PX"/>
    <property type="match status" value="1"/>
</dbReference>
<dbReference type="Pfam" id="PF07647">
    <property type="entry name" value="SAM_2"/>
    <property type="match status" value="1"/>
</dbReference>
<dbReference type="InterPro" id="IPR050940">
    <property type="entry name" value="Actin_reg-Ser/Thr_kinase"/>
</dbReference>
<dbReference type="GO" id="GO:0035091">
    <property type="term" value="F:phosphatidylinositol binding"/>
    <property type="evidence" value="ECO:0007669"/>
    <property type="project" value="InterPro"/>
</dbReference>
<feature type="region of interest" description="Disordered" evidence="8">
    <location>
        <begin position="338"/>
        <end position="362"/>
    </location>
</feature>
<evidence type="ECO:0000259" key="11">
    <source>
        <dbReference type="PROSITE" id="PS50195"/>
    </source>
</evidence>
<dbReference type="PROSITE" id="PS00107">
    <property type="entry name" value="PROTEIN_KINASE_ATP"/>
    <property type="match status" value="1"/>
</dbReference>
<keyword evidence="3" id="KW-0808">Transferase</keyword>
<keyword evidence="4 7" id="KW-0547">Nucleotide-binding</keyword>
<dbReference type="PANTHER" id="PTHR46485">
    <property type="entry name" value="LIM DOMAIN KINASE 1"/>
    <property type="match status" value="1"/>
</dbReference>
<dbReference type="SUPFAM" id="SSF50729">
    <property type="entry name" value="PH domain-like"/>
    <property type="match status" value="1"/>
</dbReference>
<dbReference type="InterPro" id="IPR001660">
    <property type="entry name" value="SAM"/>
</dbReference>
<dbReference type="SUPFAM" id="SSF56112">
    <property type="entry name" value="Protein kinase-like (PK-like)"/>
    <property type="match status" value="1"/>
</dbReference>
<dbReference type="Proteomes" id="UP001165122">
    <property type="component" value="Unassembled WGS sequence"/>
</dbReference>
<dbReference type="PROSITE" id="PS50195">
    <property type="entry name" value="PX"/>
    <property type="match status" value="1"/>
</dbReference>
<feature type="region of interest" description="Disordered" evidence="8">
    <location>
        <begin position="540"/>
        <end position="574"/>
    </location>
</feature>
<dbReference type="SMART" id="SM00233">
    <property type="entry name" value="PH"/>
    <property type="match status" value="1"/>
</dbReference>
<dbReference type="InterPro" id="IPR001245">
    <property type="entry name" value="Ser-Thr/Tyr_kinase_cat_dom"/>
</dbReference>
<evidence type="ECO:0000313" key="13">
    <source>
        <dbReference type="Proteomes" id="UP001165122"/>
    </source>
</evidence>
<dbReference type="Gene3D" id="3.30.200.20">
    <property type="entry name" value="Phosphorylase Kinase, domain 1"/>
    <property type="match status" value="1"/>
</dbReference>
<dbReference type="InterPro" id="IPR008271">
    <property type="entry name" value="Ser/Thr_kinase_AS"/>
</dbReference>
<feature type="compositionally biased region" description="Basic and acidic residues" evidence="8">
    <location>
        <begin position="548"/>
        <end position="559"/>
    </location>
</feature>
<evidence type="ECO:0000256" key="1">
    <source>
        <dbReference type="ARBA" id="ARBA00005843"/>
    </source>
</evidence>
<dbReference type="CDD" id="cd00821">
    <property type="entry name" value="PH"/>
    <property type="match status" value="1"/>
</dbReference>
<dbReference type="OrthoDB" id="4062651at2759"/>
<evidence type="ECO:0000256" key="8">
    <source>
        <dbReference type="SAM" id="MobiDB-lite"/>
    </source>
</evidence>
<dbReference type="InterPro" id="IPR036871">
    <property type="entry name" value="PX_dom_sf"/>
</dbReference>
<evidence type="ECO:0000313" key="12">
    <source>
        <dbReference type="EMBL" id="GMI02349.1"/>
    </source>
</evidence>
<dbReference type="PROSITE" id="PS00108">
    <property type="entry name" value="PROTEIN_KINASE_ST"/>
    <property type="match status" value="1"/>
</dbReference>
<sequence>MSGIILSSAETSDFNITDDFFITPSDVLVGPQIGIGQFGTVHYGKYFGDPVAVKVQTMPKGVSLKGGSLSGYLMRELSILKNARHEQLLEYIGACECFKDGDDQPATLYIVTEFAHNGDLLSLLNCSHPLGFNFLTRIMLSTIDGLNFLHEKGIIHRDIKSENILLDENWGVKVSDFGMAREVGNGSAKDDRATHQMSICGTDGYMAPELMFDEEYSYPADIFSFGLVIFEILARTPVGKDGFCERFPGKNFKLDYEEIKAKLHSDAPLSLVELAVICSDYEAEDRPTATDVVSWIQDTLQNMASDEDDPPESKEEPNVEEDDMECIAPACLLCGGGDDEKGSPSRRDSAGSNTSLRSVKSEKEDDRRVAFALTKQISEKIHNSATRVLEQKKEPAKMKMGWLYKRNRSGFRNWKKRWFVLKGAELAWYISHEDVFSGSTWGKPHGTLNLKNNVLIRGTSGFRFQLLDCDDLDNVNDTRLHNREVAALNEKDLEEWFAALEEHIEEANSGGAMKRVSKHVGRTASQDSNDPDVEIKVTKPIMTQTLASERRKKEEESKKRLSRGSGLEKQPSGIFGSFNSPNEWLKALGLAEYCKNLASKPTLTMEVIEEIGVSSKDLDDMVITDDFARRLIMESSKGGFSPKIQCDCTGARDFGDVIVFKVHSKFRTRRSVVYMRFSDFVKMQAKFRQAMSDRPDLLSQMPSLPGKGIWESRTANRDRKFVAERQKSLGVWLRDLAEVAGKDQACLKLLVSHLELHTST</sequence>
<organism evidence="12 13">
    <name type="scientific">Triparma laevis f. longispina</name>
    <dbReference type="NCBI Taxonomy" id="1714387"/>
    <lineage>
        <taxon>Eukaryota</taxon>
        <taxon>Sar</taxon>
        <taxon>Stramenopiles</taxon>
        <taxon>Ochrophyta</taxon>
        <taxon>Bolidophyceae</taxon>
        <taxon>Parmales</taxon>
        <taxon>Triparmaceae</taxon>
        <taxon>Triparma</taxon>
    </lineage>
</organism>
<reference evidence="13" key="1">
    <citation type="journal article" date="2023" name="Commun. Biol.">
        <title>Genome analysis of Parmales, the sister group of diatoms, reveals the evolutionary specialization of diatoms from phago-mixotrophs to photoautotrophs.</title>
        <authorList>
            <person name="Ban H."/>
            <person name="Sato S."/>
            <person name="Yoshikawa S."/>
            <person name="Yamada K."/>
            <person name="Nakamura Y."/>
            <person name="Ichinomiya M."/>
            <person name="Sato N."/>
            <person name="Blanc-Mathieu R."/>
            <person name="Endo H."/>
            <person name="Kuwata A."/>
            <person name="Ogata H."/>
        </authorList>
    </citation>
    <scope>NUCLEOTIDE SEQUENCE [LARGE SCALE GENOMIC DNA]</scope>
    <source>
        <strain evidence="13">NIES 3700</strain>
    </source>
</reference>
<keyword evidence="6 7" id="KW-0067">ATP-binding</keyword>
<dbReference type="GO" id="GO:0005737">
    <property type="term" value="C:cytoplasm"/>
    <property type="evidence" value="ECO:0007669"/>
    <property type="project" value="UniProtKB-ARBA"/>
</dbReference>
<evidence type="ECO:0000259" key="10">
    <source>
        <dbReference type="PROSITE" id="PS50011"/>
    </source>
</evidence>
<dbReference type="PRINTS" id="PR00109">
    <property type="entry name" value="TYRKINASE"/>
</dbReference>
<dbReference type="PROSITE" id="PS50011">
    <property type="entry name" value="PROTEIN_KINASE_DOM"/>
    <property type="match status" value="1"/>
</dbReference>
<comment type="caution">
    <text evidence="12">The sequence shown here is derived from an EMBL/GenBank/DDBJ whole genome shotgun (WGS) entry which is preliminary data.</text>
</comment>
<comment type="similarity">
    <text evidence="1">Belongs to the protein kinase superfamily. TKL Ser/Thr protein kinase family.</text>
</comment>
<feature type="compositionally biased region" description="Basic and acidic residues" evidence="8">
    <location>
        <begin position="338"/>
        <end position="349"/>
    </location>
</feature>
<feature type="region of interest" description="Disordered" evidence="8">
    <location>
        <begin position="302"/>
        <end position="322"/>
    </location>
</feature>
<dbReference type="PROSITE" id="PS50003">
    <property type="entry name" value="PH_DOMAIN"/>
    <property type="match status" value="1"/>
</dbReference>
<dbReference type="SMART" id="SM00220">
    <property type="entry name" value="S_TKc"/>
    <property type="match status" value="1"/>
</dbReference>
<gene>
    <name evidence="12" type="ORF">TrLO_g7428</name>
</gene>
<keyword evidence="2" id="KW-0723">Serine/threonine-protein kinase</keyword>
<dbReference type="GO" id="GO:0004674">
    <property type="term" value="F:protein serine/threonine kinase activity"/>
    <property type="evidence" value="ECO:0007669"/>
    <property type="project" value="UniProtKB-KW"/>
</dbReference>
<dbReference type="AlphaFoldDB" id="A0A9W7F403"/>
<dbReference type="InterPro" id="IPR017441">
    <property type="entry name" value="Protein_kinase_ATP_BS"/>
</dbReference>
<keyword evidence="5" id="KW-0418">Kinase</keyword>
<dbReference type="Gene3D" id="1.10.150.50">
    <property type="entry name" value="Transcription Factor, Ets-1"/>
    <property type="match status" value="1"/>
</dbReference>